<dbReference type="PANTHER" id="PTHR11373:SF4">
    <property type="entry name" value="DEOXYNUCLEOSIDE TRIPHOSPHATE TRIPHOSPHOHYDROLASE SAMHD1"/>
    <property type="match status" value="1"/>
</dbReference>
<dbReference type="Gene3D" id="1.10.3210.10">
    <property type="entry name" value="Hypothetical protein af1432"/>
    <property type="match status" value="1"/>
</dbReference>
<dbReference type="InterPro" id="IPR045509">
    <property type="entry name" value="HD_assoc_2"/>
</dbReference>
<sequence>MPENLSLLQIYTYHTKPYCSVNKKKIFNDPVYGFITAPTELTFDIIEHPYFQRLRRIKQLGLTEMVYPGALHTRFHHALGAMHLMDTALQTLRSKNNEINDTEFEASLVSILLHDIGHGPFSHALETAIFKNVHHEHLSLHIMHMLNAHFDGRLSLAIDIFKDNYERRFFHQLVSSQLDVDRLDYLNRDSFYTGVYEGKIGADRIIKMLDVANDKLVVEEKAIYSIENFLVSRRLMYWQVYLHKTVISAEHMVLRVVQRARELMQNGVDVPASPCLQFFLASDLTMDDFKNDKRILERFVSLDDHDVWSGIKLWATHPDFILSYLAQSILNRKLFKVYISSNSIEEDMLLGISELVQEKYKISEEDVKYLMISGKISNNAYDVEGQTIDMLTKTGYVVDVAEASDLPNIRALSYKVEKHFVCYPKEVAH</sequence>
<reference evidence="3" key="1">
    <citation type="submission" date="2016-10" db="EMBL/GenBank/DDBJ databases">
        <authorList>
            <person name="Varghese N."/>
        </authorList>
    </citation>
    <scope>NUCLEOTIDE SEQUENCE [LARGE SCALE GENOMIC DNA]</scope>
    <source>
        <strain evidence="3">DSM 18820</strain>
    </source>
</reference>
<dbReference type="SMART" id="SM00471">
    <property type="entry name" value="HDc"/>
    <property type="match status" value="1"/>
</dbReference>
<dbReference type="SUPFAM" id="SSF109604">
    <property type="entry name" value="HD-domain/PDEase-like"/>
    <property type="match status" value="1"/>
</dbReference>
<dbReference type="PANTHER" id="PTHR11373">
    <property type="entry name" value="DEOXYNUCLEOSIDE TRIPHOSPHATE TRIPHOSPHOHYDROLASE"/>
    <property type="match status" value="1"/>
</dbReference>
<dbReference type="InterPro" id="IPR050135">
    <property type="entry name" value="dGTPase-like"/>
</dbReference>
<organism evidence="2 3">
    <name type="scientific">Pontibacter akesuensis</name>
    <dbReference type="NCBI Taxonomy" id="388950"/>
    <lineage>
        <taxon>Bacteria</taxon>
        <taxon>Pseudomonadati</taxon>
        <taxon>Bacteroidota</taxon>
        <taxon>Cytophagia</taxon>
        <taxon>Cytophagales</taxon>
        <taxon>Hymenobacteraceae</taxon>
        <taxon>Pontibacter</taxon>
    </lineage>
</organism>
<dbReference type="GO" id="GO:0008832">
    <property type="term" value="F:dGTPase activity"/>
    <property type="evidence" value="ECO:0007669"/>
    <property type="project" value="TreeGrafter"/>
</dbReference>
<feature type="domain" description="HD/PDEase" evidence="1">
    <location>
        <begin position="70"/>
        <end position="195"/>
    </location>
</feature>
<dbReference type="STRING" id="388950.GCA_001611675_00642"/>
<dbReference type="CDD" id="cd00077">
    <property type="entry name" value="HDc"/>
    <property type="match status" value="1"/>
</dbReference>
<dbReference type="Pfam" id="PF19276">
    <property type="entry name" value="HD_assoc_2"/>
    <property type="match status" value="1"/>
</dbReference>
<dbReference type="AlphaFoldDB" id="A0A1I7H6C4"/>
<evidence type="ECO:0000313" key="3">
    <source>
        <dbReference type="Proteomes" id="UP000182491"/>
    </source>
</evidence>
<proteinExistence type="predicted"/>
<protein>
    <recommendedName>
        <fullName evidence="1">HD/PDEase domain-containing protein</fullName>
    </recommendedName>
</protein>
<keyword evidence="3" id="KW-1185">Reference proteome</keyword>
<dbReference type="InterPro" id="IPR003607">
    <property type="entry name" value="HD/PDEase_dom"/>
</dbReference>
<dbReference type="Proteomes" id="UP000182491">
    <property type="component" value="Unassembled WGS sequence"/>
</dbReference>
<name>A0A1I7H6C4_9BACT</name>
<dbReference type="EMBL" id="FPCA01000001">
    <property type="protein sequence ID" value="SFU56184.1"/>
    <property type="molecule type" value="Genomic_DNA"/>
</dbReference>
<dbReference type="GO" id="GO:0006203">
    <property type="term" value="P:dGTP catabolic process"/>
    <property type="evidence" value="ECO:0007669"/>
    <property type="project" value="TreeGrafter"/>
</dbReference>
<evidence type="ECO:0000313" key="2">
    <source>
        <dbReference type="EMBL" id="SFU56184.1"/>
    </source>
</evidence>
<evidence type="ECO:0000259" key="1">
    <source>
        <dbReference type="SMART" id="SM00471"/>
    </source>
</evidence>
<gene>
    <name evidence="2" type="ORF">SAMN04487941_1544</name>
</gene>
<accession>A0A1I7H6C4</accession>